<keyword evidence="2" id="KW-0547">Nucleotide-binding</keyword>
<proteinExistence type="predicted"/>
<dbReference type="PANTHER" id="PTHR19211">
    <property type="entry name" value="ATP-BINDING TRANSPORT PROTEIN-RELATED"/>
    <property type="match status" value="1"/>
</dbReference>
<dbReference type="InterPro" id="IPR003439">
    <property type="entry name" value="ABC_transporter-like_ATP-bd"/>
</dbReference>
<evidence type="ECO:0000313" key="6">
    <source>
        <dbReference type="Proteomes" id="UP000190637"/>
    </source>
</evidence>
<dbReference type="AlphaFoldDB" id="A0A1T4QGJ7"/>
<dbReference type="Proteomes" id="UP000190637">
    <property type="component" value="Unassembled WGS sequence"/>
</dbReference>
<gene>
    <name evidence="5" type="ORF">SAMN02745673_02220</name>
</gene>
<dbReference type="RefSeq" id="WP_078761555.1">
    <property type="nucleotide sequence ID" value="NZ_FUWS01000005.1"/>
</dbReference>
<keyword evidence="3 5" id="KW-0067">ATP-binding</keyword>
<keyword evidence="6" id="KW-1185">Reference proteome</keyword>
<organism evidence="5 6">
    <name type="scientific">Marinactinospora thermotolerans DSM 45154</name>
    <dbReference type="NCBI Taxonomy" id="1122192"/>
    <lineage>
        <taxon>Bacteria</taxon>
        <taxon>Bacillati</taxon>
        <taxon>Actinomycetota</taxon>
        <taxon>Actinomycetes</taxon>
        <taxon>Streptosporangiales</taxon>
        <taxon>Nocardiopsidaceae</taxon>
        <taxon>Marinactinospora</taxon>
    </lineage>
</organism>
<dbReference type="InterPro" id="IPR027417">
    <property type="entry name" value="P-loop_NTPase"/>
</dbReference>
<feature type="domain" description="ABC transporter" evidence="4">
    <location>
        <begin position="344"/>
        <end position="552"/>
    </location>
</feature>
<dbReference type="InterPro" id="IPR003593">
    <property type="entry name" value="AAA+_ATPase"/>
</dbReference>
<dbReference type="OrthoDB" id="3207002at2"/>
<dbReference type="Gene3D" id="3.40.50.300">
    <property type="entry name" value="P-loop containing nucleotide triphosphate hydrolases"/>
    <property type="match status" value="2"/>
</dbReference>
<dbReference type="PANTHER" id="PTHR19211:SF14">
    <property type="entry name" value="ATP-BINDING CASSETTE SUB-FAMILY F MEMBER 1"/>
    <property type="match status" value="1"/>
</dbReference>
<protein>
    <submittedName>
        <fullName evidence="5">Macrolide transport system ATP-binding/permease protein</fullName>
    </submittedName>
</protein>
<evidence type="ECO:0000313" key="5">
    <source>
        <dbReference type="EMBL" id="SKA02839.1"/>
    </source>
</evidence>
<dbReference type="STRING" id="1122192.SAMN02745673_02220"/>
<name>A0A1T4QGJ7_9ACTN</name>
<dbReference type="NCBIfam" id="NF000355">
    <property type="entry name" value="ribo_prot_ABC_F"/>
    <property type="match status" value="1"/>
</dbReference>
<dbReference type="SMART" id="SM00382">
    <property type="entry name" value="AAA"/>
    <property type="match status" value="2"/>
</dbReference>
<dbReference type="CDD" id="cd03221">
    <property type="entry name" value="ABCF_EF-3"/>
    <property type="match status" value="1"/>
</dbReference>
<reference evidence="5 6" key="1">
    <citation type="submission" date="2017-02" db="EMBL/GenBank/DDBJ databases">
        <authorList>
            <person name="Peterson S.W."/>
        </authorList>
    </citation>
    <scope>NUCLEOTIDE SEQUENCE [LARGE SCALE GENOMIC DNA]</scope>
    <source>
        <strain evidence="5 6">DSM 45154</strain>
    </source>
</reference>
<sequence>MPTQLSLRDVTVSYDGRLILDRISLTVTPGERVGVVGDNGAGKSTLLRLMAGEQQPDSGSVTVDADNGVGHLGQVVALPGEHTVGEAIDTALADLRAMERRMRELETVLDQARPADLAAYGDLLSAFEARGGYEADARVAAALDILGLAGIGHDRPLSTLSGGQRVRLALAGLLAAPPEILLLDEPTDHLDADATAWLEERVRAHRGTVVAVSHDRLFLERTATAILEVDAQRRTVVRHGDGYAGFLQGKAAARRRWEQDYERWCGDVERLTAQVALTARQVAPGRAIRDNNKMAYDRAAGRVQGSMSARIRNARERLRRLHADPVPRPPDPLRFTARPGGGETRGVLVGMADVAVGDRLAVAHLEIEAGQRLLVRGPNGAGKTTLLRVIAGQVRPDRGVVRRRGRIGLLPQHTVVTDPGRTLLDAFAAGRPGTLEEHAERLLSFGLFRPDRLEARLGTLSTGQLRRLSLARVLAADTDLLLLDEPTDHLSLDLVEELEEALRHYPGAIVVVSHDRALCRAFAGAELWVEEGRVVAPPRSRSREEVPAGRRG</sequence>
<evidence type="ECO:0000256" key="3">
    <source>
        <dbReference type="ARBA" id="ARBA00022840"/>
    </source>
</evidence>
<dbReference type="EMBL" id="FUWS01000005">
    <property type="protein sequence ID" value="SKA02839.1"/>
    <property type="molecule type" value="Genomic_DNA"/>
</dbReference>
<dbReference type="GO" id="GO:0016887">
    <property type="term" value="F:ATP hydrolysis activity"/>
    <property type="evidence" value="ECO:0007669"/>
    <property type="project" value="InterPro"/>
</dbReference>
<keyword evidence="1" id="KW-0677">Repeat</keyword>
<dbReference type="GO" id="GO:0005524">
    <property type="term" value="F:ATP binding"/>
    <property type="evidence" value="ECO:0007669"/>
    <property type="project" value="UniProtKB-KW"/>
</dbReference>
<dbReference type="Pfam" id="PF00005">
    <property type="entry name" value="ABC_tran"/>
    <property type="match status" value="2"/>
</dbReference>
<dbReference type="InterPro" id="IPR050611">
    <property type="entry name" value="ABCF"/>
</dbReference>
<feature type="domain" description="ABC transporter" evidence="4">
    <location>
        <begin position="5"/>
        <end position="273"/>
    </location>
</feature>
<dbReference type="FunFam" id="3.40.50.300:FF:000011">
    <property type="entry name" value="Putative ABC transporter ATP-binding component"/>
    <property type="match status" value="1"/>
</dbReference>
<accession>A0A1T4QGJ7</accession>
<dbReference type="InterPro" id="IPR017871">
    <property type="entry name" value="ABC_transporter-like_CS"/>
</dbReference>
<dbReference type="SUPFAM" id="SSF52540">
    <property type="entry name" value="P-loop containing nucleoside triphosphate hydrolases"/>
    <property type="match status" value="2"/>
</dbReference>
<evidence type="ECO:0000256" key="1">
    <source>
        <dbReference type="ARBA" id="ARBA00022737"/>
    </source>
</evidence>
<dbReference type="PROSITE" id="PS00211">
    <property type="entry name" value="ABC_TRANSPORTER_1"/>
    <property type="match status" value="1"/>
</dbReference>
<dbReference type="PROSITE" id="PS50893">
    <property type="entry name" value="ABC_TRANSPORTER_2"/>
    <property type="match status" value="2"/>
</dbReference>
<evidence type="ECO:0000256" key="2">
    <source>
        <dbReference type="ARBA" id="ARBA00022741"/>
    </source>
</evidence>
<evidence type="ECO:0000259" key="4">
    <source>
        <dbReference type="PROSITE" id="PS50893"/>
    </source>
</evidence>